<name>A0A1W6LGX0_9BURK</name>
<feature type="transmembrane region" description="Helical" evidence="10">
    <location>
        <begin position="136"/>
        <end position="153"/>
    </location>
</feature>
<accession>A0A1W6LGX0</accession>
<keyword evidence="8 10" id="KW-1133">Transmembrane helix</keyword>
<dbReference type="InterPro" id="IPR006419">
    <property type="entry name" value="NMN_transpt_PnuC"/>
</dbReference>
<dbReference type="RefSeq" id="WP_085753785.1">
    <property type="nucleotide sequence ID" value="NZ_BSPR01000017.1"/>
</dbReference>
<evidence type="ECO:0000256" key="9">
    <source>
        <dbReference type="ARBA" id="ARBA00023136"/>
    </source>
</evidence>
<proteinExistence type="inferred from homology"/>
<dbReference type="Pfam" id="PF04973">
    <property type="entry name" value="NMN_transporter"/>
    <property type="match status" value="1"/>
</dbReference>
<evidence type="ECO:0000256" key="2">
    <source>
        <dbReference type="ARBA" id="ARBA00004651"/>
    </source>
</evidence>
<dbReference type="NCBIfam" id="TIGR01528">
    <property type="entry name" value="NMN_trans_PnuC"/>
    <property type="match status" value="1"/>
</dbReference>
<evidence type="ECO:0000256" key="4">
    <source>
        <dbReference type="ARBA" id="ARBA00017522"/>
    </source>
</evidence>
<dbReference type="AlphaFoldDB" id="A0A1W6LGX0"/>
<evidence type="ECO:0000256" key="1">
    <source>
        <dbReference type="ARBA" id="ARBA00002672"/>
    </source>
</evidence>
<evidence type="ECO:0000256" key="8">
    <source>
        <dbReference type="ARBA" id="ARBA00022989"/>
    </source>
</evidence>
<dbReference type="GO" id="GO:0034257">
    <property type="term" value="F:nicotinamide riboside transmembrane transporter activity"/>
    <property type="evidence" value="ECO:0007669"/>
    <property type="project" value="InterPro"/>
</dbReference>
<evidence type="ECO:0000313" key="11">
    <source>
        <dbReference type="EMBL" id="ARN23463.1"/>
    </source>
</evidence>
<keyword evidence="6" id="KW-1003">Cell membrane</keyword>
<evidence type="ECO:0000256" key="3">
    <source>
        <dbReference type="ARBA" id="ARBA00006669"/>
    </source>
</evidence>
<comment type="subcellular location">
    <subcellularLocation>
        <location evidence="2">Cell membrane</location>
        <topology evidence="2">Multi-pass membrane protein</topology>
    </subcellularLocation>
</comment>
<feature type="transmembrane region" description="Helical" evidence="10">
    <location>
        <begin position="159"/>
        <end position="177"/>
    </location>
</feature>
<sequence length="187" mass="20727">MPMLELAANAAATLSIGLAAFNHVLTWPVGIAGCVLFAFVFHGSQLYADALLQLFFIATSAAGWWLWRRGGEEVPVSRSAPRSLVLMAGAAVAVTAAYGLLLHRFTDAYAPFADSAVLAFSVVAQLLLMRRRLETWGFWLLVNTVSVPLFASRGLTLTAGLYAVYWFNAWFGAWRWWREWQRGRAAR</sequence>
<protein>
    <recommendedName>
        <fullName evidence="4">Nicotinamide riboside transporter PnuC</fullName>
    </recommendedName>
</protein>
<dbReference type="PANTHER" id="PTHR36122">
    <property type="entry name" value="NICOTINAMIDE RIBOSIDE TRANSPORTER PNUC"/>
    <property type="match status" value="1"/>
</dbReference>
<dbReference type="PANTHER" id="PTHR36122:SF2">
    <property type="entry name" value="NICOTINAMIDE RIBOSIDE TRANSPORTER PNUC"/>
    <property type="match status" value="1"/>
</dbReference>
<comment type="similarity">
    <text evidence="3">Belongs to the nicotinamide ribonucleoside (NR) uptake permease (TC 4.B.1) family.</text>
</comment>
<feature type="transmembrane region" description="Helical" evidence="10">
    <location>
        <begin position="79"/>
        <end position="102"/>
    </location>
</feature>
<comment type="function">
    <text evidence="1">Required for nicotinamide riboside transport across the inner membrane.</text>
</comment>
<evidence type="ECO:0000313" key="12">
    <source>
        <dbReference type="Proteomes" id="UP000193427"/>
    </source>
</evidence>
<reference evidence="11 12" key="1">
    <citation type="submission" date="2016-04" db="EMBL/GenBank/DDBJ databases">
        <title>Complete genome sequence of natural rubber-degrading, novel Gram-negative bacterium, Rhizobacter gummiphilus strain NS21.</title>
        <authorList>
            <person name="Tabata M."/>
            <person name="Kasai D."/>
            <person name="Fukuda M."/>
        </authorList>
    </citation>
    <scope>NUCLEOTIDE SEQUENCE [LARGE SCALE GENOMIC DNA]</scope>
    <source>
        <strain evidence="11 12">NS21</strain>
    </source>
</reference>
<feature type="transmembrane region" description="Helical" evidence="10">
    <location>
        <begin position="50"/>
        <end position="67"/>
    </location>
</feature>
<organism evidence="11 12">
    <name type="scientific">Piscinibacter gummiphilus</name>
    <dbReference type="NCBI Taxonomy" id="946333"/>
    <lineage>
        <taxon>Bacteria</taxon>
        <taxon>Pseudomonadati</taxon>
        <taxon>Pseudomonadota</taxon>
        <taxon>Betaproteobacteria</taxon>
        <taxon>Burkholderiales</taxon>
        <taxon>Sphaerotilaceae</taxon>
        <taxon>Piscinibacter</taxon>
    </lineage>
</organism>
<dbReference type="STRING" id="946333.A4W93_28170"/>
<keyword evidence="5" id="KW-0813">Transport</keyword>
<dbReference type="GO" id="GO:0005886">
    <property type="term" value="C:plasma membrane"/>
    <property type="evidence" value="ECO:0007669"/>
    <property type="project" value="UniProtKB-SubCell"/>
</dbReference>
<evidence type="ECO:0000256" key="6">
    <source>
        <dbReference type="ARBA" id="ARBA00022475"/>
    </source>
</evidence>
<keyword evidence="12" id="KW-1185">Reference proteome</keyword>
<dbReference type="EMBL" id="CP015118">
    <property type="protein sequence ID" value="ARN23463.1"/>
    <property type="molecule type" value="Genomic_DNA"/>
</dbReference>
<evidence type="ECO:0000256" key="10">
    <source>
        <dbReference type="SAM" id="Phobius"/>
    </source>
</evidence>
<dbReference type="KEGG" id="rgu:A4W93_28170"/>
<gene>
    <name evidence="11" type="ORF">A4W93_28170</name>
</gene>
<dbReference type="Proteomes" id="UP000193427">
    <property type="component" value="Chromosome"/>
</dbReference>
<evidence type="ECO:0000256" key="7">
    <source>
        <dbReference type="ARBA" id="ARBA00022692"/>
    </source>
</evidence>
<feature type="transmembrane region" description="Helical" evidence="10">
    <location>
        <begin position="108"/>
        <end position="129"/>
    </location>
</feature>
<keyword evidence="9 10" id="KW-0472">Membrane</keyword>
<evidence type="ECO:0000256" key="5">
    <source>
        <dbReference type="ARBA" id="ARBA00022448"/>
    </source>
</evidence>
<dbReference type="OrthoDB" id="9791248at2"/>
<keyword evidence="7 10" id="KW-0812">Transmembrane</keyword>